<dbReference type="Proteomes" id="UP001469553">
    <property type="component" value="Unassembled WGS sequence"/>
</dbReference>
<dbReference type="Gene3D" id="3.30.200.20">
    <property type="entry name" value="Phosphorylase Kinase, domain 1"/>
    <property type="match status" value="1"/>
</dbReference>
<sequence>EAIRPVNVMAVGEVTCLVIDRRTFRDVIEGSGSDSPPELQQSNESKVEPKEDPACLASYTISDFQIIRTLGVGEFSHVDLVQLKGNIRCVFAMRVLKKKLILNSGQREHILRERSILMEARCPFIVRYLSFSNNLQCLPKVFKPFKPFHTFSQYNHKPQFTGMFWDRPTQNCT</sequence>
<dbReference type="EMBL" id="JAHRIP010062585">
    <property type="protein sequence ID" value="MEQ2305370.1"/>
    <property type="molecule type" value="Genomic_DNA"/>
</dbReference>
<keyword evidence="10" id="KW-1185">Reference proteome</keyword>
<feature type="non-terminal residue" evidence="9">
    <location>
        <position position="1"/>
    </location>
</feature>
<dbReference type="PANTHER" id="PTHR24353:SF68">
    <property type="match status" value="1"/>
</dbReference>
<feature type="domain" description="Cyclic nucleotide-binding" evidence="8">
    <location>
        <begin position="1"/>
        <end position="28"/>
    </location>
</feature>
<evidence type="ECO:0000313" key="10">
    <source>
        <dbReference type="Proteomes" id="UP001469553"/>
    </source>
</evidence>
<keyword evidence="2" id="KW-0808">Transferase</keyword>
<name>A0ABV0ZHH9_9TELE</name>
<feature type="domain" description="Protein kinase" evidence="7">
    <location>
        <begin position="64"/>
        <end position="173"/>
    </location>
</feature>
<evidence type="ECO:0000256" key="3">
    <source>
        <dbReference type="ARBA" id="ARBA00022741"/>
    </source>
</evidence>
<evidence type="ECO:0000256" key="1">
    <source>
        <dbReference type="ARBA" id="ARBA00022527"/>
    </source>
</evidence>
<feature type="region of interest" description="Disordered" evidence="6">
    <location>
        <begin position="29"/>
        <end position="50"/>
    </location>
</feature>
<dbReference type="SUPFAM" id="SSF56112">
    <property type="entry name" value="Protein kinase-like (PK-like)"/>
    <property type="match status" value="1"/>
</dbReference>
<evidence type="ECO:0000313" key="9">
    <source>
        <dbReference type="EMBL" id="MEQ2305370.1"/>
    </source>
</evidence>
<evidence type="ECO:0000256" key="2">
    <source>
        <dbReference type="ARBA" id="ARBA00022679"/>
    </source>
</evidence>
<dbReference type="PROSITE" id="PS50011">
    <property type="entry name" value="PROTEIN_KINASE_DOM"/>
    <property type="match status" value="1"/>
</dbReference>
<keyword evidence="5" id="KW-0067">ATP-binding</keyword>
<reference evidence="9 10" key="1">
    <citation type="submission" date="2021-06" db="EMBL/GenBank/DDBJ databases">
        <authorList>
            <person name="Palmer J.M."/>
        </authorList>
    </citation>
    <scope>NUCLEOTIDE SEQUENCE [LARGE SCALE GENOMIC DNA]</scope>
    <source>
        <strain evidence="9 10">AS_MEX2019</strain>
        <tissue evidence="9">Muscle</tissue>
    </source>
</reference>
<dbReference type="InterPro" id="IPR011009">
    <property type="entry name" value="Kinase-like_dom_sf"/>
</dbReference>
<evidence type="ECO:0000259" key="7">
    <source>
        <dbReference type="PROSITE" id="PS50011"/>
    </source>
</evidence>
<protein>
    <submittedName>
        <fullName evidence="9">Uncharacterized protein</fullName>
    </submittedName>
</protein>
<organism evidence="9 10">
    <name type="scientific">Ameca splendens</name>
    <dbReference type="NCBI Taxonomy" id="208324"/>
    <lineage>
        <taxon>Eukaryota</taxon>
        <taxon>Metazoa</taxon>
        <taxon>Chordata</taxon>
        <taxon>Craniata</taxon>
        <taxon>Vertebrata</taxon>
        <taxon>Euteleostomi</taxon>
        <taxon>Actinopterygii</taxon>
        <taxon>Neopterygii</taxon>
        <taxon>Teleostei</taxon>
        <taxon>Neoteleostei</taxon>
        <taxon>Acanthomorphata</taxon>
        <taxon>Ovalentaria</taxon>
        <taxon>Atherinomorphae</taxon>
        <taxon>Cyprinodontiformes</taxon>
        <taxon>Goodeidae</taxon>
        <taxon>Ameca</taxon>
    </lineage>
</organism>
<proteinExistence type="predicted"/>
<evidence type="ECO:0000256" key="4">
    <source>
        <dbReference type="ARBA" id="ARBA00022777"/>
    </source>
</evidence>
<keyword evidence="1" id="KW-0723">Serine/threonine-protein kinase</keyword>
<accession>A0ABV0ZHH9</accession>
<dbReference type="PANTHER" id="PTHR24353">
    <property type="entry name" value="CYCLIC NUCLEOTIDE-DEPENDENT PROTEIN KINASE"/>
    <property type="match status" value="1"/>
</dbReference>
<comment type="caution">
    <text evidence="9">The sequence shown here is derived from an EMBL/GenBank/DDBJ whole genome shotgun (WGS) entry which is preliminary data.</text>
</comment>
<dbReference type="InterPro" id="IPR000595">
    <property type="entry name" value="cNMP-bd_dom"/>
</dbReference>
<gene>
    <name evidence="9" type="ORF">AMECASPLE_037142</name>
</gene>
<keyword evidence="3" id="KW-0547">Nucleotide-binding</keyword>
<dbReference type="InterPro" id="IPR000719">
    <property type="entry name" value="Prot_kinase_dom"/>
</dbReference>
<keyword evidence="4" id="KW-0418">Kinase</keyword>
<evidence type="ECO:0000256" key="6">
    <source>
        <dbReference type="SAM" id="MobiDB-lite"/>
    </source>
</evidence>
<feature type="compositionally biased region" description="Polar residues" evidence="6">
    <location>
        <begin position="32"/>
        <end position="44"/>
    </location>
</feature>
<evidence type="ECO:0000256" key="5">
    <source>
        <dbReference type="ARBA" id="ARBA00022840"/>
    </source>
</evidence>
<dbReference type="PROSITE" id="PS50042">
    <property type="entry name" value="CNMP_BINDING_3"/>
    <property type="match status" value="1"/>
</dbReference>
<evidence type="ECO:0000259" key="8">
    <source>
        <dbReference type="PROSITE" id="PS50042"/>
    </source>
</evidence>